<keyword evidence="4" id="KW-1185">Reference proteome</keyword>
<evidence type="ECO:0008006" key="5">
    <source>
        <dbReference type="Google" id="ProtNLM"/>
    </source>
</evidence>
<feature type="region of interest" description="Disordered" evidence="1">
    <location>
        <begin position="320"/>
        <end position="342"/>
    </location>
</feature>
<feature type="transmembrane region" description="Helical" evidence="2">
    <location>
        <begin position="183"/>
        <end position="207"/>
    </location>
</feature>
<organism evidence="3 4">
    <name type="scientific">Marasmiellus scandens</name>
    <dbReference type="NCBI Taxonomy" id="2682957"/>
    <lineage>
        <taxon>Eukaryota</taxon>
        <taxon>Fungi</taxon>
        <taxon>Dikarya</taxon>
        <taxon>Basidiomycota</taxon>
        <taxon>Agaricomycotina</taxon>
        <taxon>Agaricomycetes</taxon>
        <taxon>Agaricomycetidae</taxon>
        <taxon>Agaricales</taxon>
        <taxon>Marasmiineae</taxon>
        <taxon>Omphalotaceae</taxon>
        <taxon>Marasmiellus</taxon>
    </lineage>
</organism>
<keyword evidence="2" id="KW-0472">Membrane</keyword>
<evidence type="ECO:0000313" key="3">
    <source>
        <dbReference type="EMBL" id="KAK7464160.1"/>
    </source>
</evidence>
<feature type="compositionally biased region" description="Basic and acidic residues" evidence="1">
    <location>
        <begin position="632"/>
        <end position="644"/>
    </location>
</feature>
<feature type="transmembrane region" description="Helical" evidence="2">
    <location>
        <begin position="153"/>
        <end position="171"/>
    </location>
</feature>
<feature type="transmembrane region" description="Helical" evidence="2">
    <location>
        <begin position="104"/>
        <end position="121"/>
    </location>
</feature>
<feature type="region of interest" description="Disordered" evidence="1">
    <location>
        <begin position="621"/>
        <end position="670"/>
    </location>
</feature>
<feature type="compositionally biased region" description="Basic residues" evidence="1">
    <location>
        <begin position="389"/>
        <end position="403"/>
    </location>
</feature>
<reference evidence="3 4" key="1">
    <citation type="submission" date="2024-01" db="EMBL/GenBank/DDBJ databases">
        <title>A draft genome for the cacao thread blight pathogen Marasmiellus scandens.</title>
        <authorList>
            <person name="Baruah I.K."/>
            <person name="Leung J."/>
            <person name="Bukari Y."/>
            <person name="Amoako-Attah I."/>
            <person name="Meinhardt L.W."/>
            <person name="Bailey B.A."/>
            <person name="Cohen S.P."/>
        </authorList>
    </citation>
    <scope>NUCLEOTIDE SEQUENCE [LARGE SCALE GENOMIC DNA]</scope>
    <source>
        <strain evidence="3 4">GH-19</strain>
    </source>
</reference>
<protein>
    <recommendedName>
        <fullName evidence="5">DUF4203 domain-containing protein</fullName>
    </recommendedName>
</protein>
<evidence type="ECO:0000256" key="1">
    <source>
        <dbReference type="SAM" id="MobiDB-lite"/>
    </source>
</evidence>
<feature type="transmembrane region" description="Helical" evidence="2">
    <location>
        <begin position="60"/>
        <end position="89"/>
    </location>
</feature>
<feature type="compositionally biased region" description="Low complexity" evidence="1">
    <location>
        <begin position="455"/>
        <end position="472"/>
    </location>
</feature>
<feature type="transmembrane region" description="Helical" evidence="2">
    <location>
        <begin position="128"/>
        <end position="147"/>
    </location>
</feature>
<feature type="compositionally biased region" description="Polar residues" evidence="1">
    <location>
        <begin position="324"/>
        <end position="339"/>
    </location>
</feature>
<dbReference type="EMBL" id="JBANRG010000008">
    <property type="protein sequence ID" value="KAK7464160.1"/>
    <property type="molecule type" value="Genomic_DNA"/>
</dbReference>
<name>A0ABR1JRU5_9AGAR</name>
<feature type="transmembrane region" description="Helical" evidence="2">
    <location>
        <begin position="16"/>
        <end position="39"/>
    </location>
</feature>
<proteinExistence type="predicted"/>
<evidence type="ECO:0000313" key="4">
    <source>
        <dbReference type="Proteomes" id="UP001498398"/>
    </source>
</evidence>
<gene>
    <name evidence="3" type="ORF">VKT23_006326</name>
</gene>
<dbReference type="Proteomes" id="UP001498398">
    <property type="component" value="Unassembled WGS sequence"/>
</dbReference>
<feature type="compositionally biased region" description="Basic and acidic residues" evidence="1">
    <location>
        <begin position="479"/>
        <end position="505"/>
    </location>
</feature>
<sequence>MTTSILTSLLSPNGYLLAYALPLFFASLVLTFAGAFLTLDRSRSFAPRYDALSAQKPKKFNFVFEGGVGGLLIGYSFGLHLVTFLALLIPNTSKSNLSPLSDKSFLATWLLSSLPLSFLGARYKYAALALAGITGGVAFSLSMSVIIHPSLLTRIILTCIITPILTVLTLLPLEKFQHPSLRFATSSVGAFGLVLSIALLAKIPAWAEVWERYWLKSNEEWGSSKEQGLSAGFCLFLVAGIAVDWLLRRMFGECPDEKWDSYLANYTSNLPNRAGTFKPFESFWDRWFASKDSSKGIGAEQEMIFPDDSKHPLNNLNVPPLHRNTPSPFSRQTSRTTLGSPKLTKFGSGAFSATTTIVEDSDYDFKVKESDLANDGLYHDLPPTNQGLLKKHRSTQNKAKRFNAKSSKDAHGFVKKKRDPVKFRPSGGFQSDSSDEDDDEEMVKGKAQRPWLKQSPSMTSTATAVSVSSPTSGKAKNQHAKDDGVDLDYEKEMERIKEYRAKQGDVPEYSDYESDLGSPVKEKGNGEAWTPGFIRRASQRSGSGSGSLGASVKAGSNASTSTLVPPSPTTTSASGPPALKQPTPTSPSAGPPAFLSGLGAVPATPSLIKALDRVALAQKDAYSGSAGTGLPRVEEEAQDREDTKGTPANAQPDGKRWESFWREVRDKAAS</sequence>
<accession>A0ABR1JRU5</accession>
<comment type="caution">
    <text evidence="3">The sequence shown here is derived from an EMBL/GenBank/DDBJ whole genome shotgun (WGS) entry which is preliminary data.</text>
</comment>
<feature type="compositionally biased region" description="Basic and acidic residues" evidence="1">
    <location>
        <begin position="653"/>
        <end position="670"/>
    </location>
</feature>
<feature type="region of interest" description="Disordered" evidence="1">
    <location>
        <begin position="374"/>
        <end position="600"/>
    </location>
</feature>
<evidence type="ECO:0000256" key="2">
    <source>
        <dbReference type="SAM" id="Phobius"/>
    </source>
</evidence>
<feature type="compositionally biased region" description="Low complexity" evidence="1">
    <location>
        <begin position="535"/>
        <end position="593"/>
    </location>
</feature>
<keyword evidence="2" id="KW-0812">Transmembrane</keyword>
<keyword evidence="2" id="KW-1133">Transmembrane helix</keyword>